<dbReference type="OrthoDB" id="7011085at2"/>
<dbReference type="Proteomes" id="UP000035352">
    <property type="component" value="Chromosome"/>
</dbReference>
<evidence type="ECO:0000259" key="1">
    <source>
        <dbReference type="PROSITE" id="PS50943"/>
    </source>
</evidence>
<protein>
    <recommendedName>
        <fullName evidence="1">HTH cro/C1-type domain-containing protein</fullName>
    </recommendedName>
</protein>
<dbReference type="EMBL" id="CP011371">
    <property type="protein sequence ID" value="AKJ27274.1"/>
    <property type="molecule type" value="Genomic_DNA"/>
</dbReference>
<dbReference type="Gene3D" id="1.10.260.40">
    <property type="entry name" value="lambda repressor-like DNA-binding domains"/>
    <property type="match status" value="1"/>
</dbReference>
<reference evidence="2 3" key="1">
    <citation type="submission" date="2015-05" db="EMBL/GenBank/DDBJ databases">
        <authorList>
            <person name="Tang B."/>
            <person name="Yu Y."/>
        </authorList>
    </citation>
    <scope>NUCLEOTIDE SEQUENCE [LARGE SCALE GENOMIC DNA]</scope>
    <source>
        <strain evidence="2 3">DSM 7029</strain>
    </source>
</reference>
<organism evidence="2 3">
    <name type="scientific">Caldimonas brevitalea</name>
    <dbReference type="NCBI Taxonomy" id="413882"/>
    <lineage>
        <taxon>Bacteria</taxon>
        <taxon>Pseudomonadati</taxon>
        <taxon>Pseudomonadota</taxon>
        <taxon>Betaproteobacteria</taxon>
        <taxon>Burkholderiales</taxon>
        <taxon>Sphaerotilaceae</taxon>
        <taxon>Caldimonas</taxon>
    </lineage>
</organism>
<dbReference type="GO" id="GO:0003677">
    <property type="term" value="F:DNA binding"/>
    <property type="evidence" value="ECO:0007669"/>
    <property type="project" value="InterPro"/>
</dbReference>
<dbReference type="Pfam" id="PF01381">
    <property type="entry name" value="HTH_3"/>
    <property type="match status" value="1"/>
</dbReference>
<evidence type="ECO:0000313" key="3">
    <source>
        <dbReference type="Proteomes" id="UP000035352"/>
    </source>
</evidence>
<dbReference type="AlphaFoldDB" id="A0A0G3BD38"/>
<dbReference type="InterPro" id="IPR001387">
    <property type="entry name" value="Cro/C1-type_HTH"/>
</dbReference>
<dbReference type="InterPro" id="IPR010982">
    <property type="entry name" value="Lambda_DNA-bd_dom_sf"/>
</dbReference>
<dbReference type="KEGG" id="pbh:AAW51_0583"/>
<dbReference type="SUPFAM" id="SSF47413">
    <property type="entry name" value="lambda repressor-like DNA-binding domains"/>
    <property type="match status" value="1"/>
</dbReference>
<sequence>MRNPEVRQQIGQRLLEERVRLGLTQQALADTIGAPRVSFVKYEAGQSSPAAETLVALEGAGVDVRYVLTGLRQAPSGVDRDRFRRAFHEVERQVKANREKLSTDERLSLAWRLYDAFSTVDQVA</sequence>
<name>A0A0G3BD38_9BURK</name>
<gene>
    <name evidence="2" type="ORF">AAW51_0583</name>
</gene>
<proteinExistence type="predicted"/>
<dbReference type="PROSITE" id="PS50943">
    <property type="entry name" value="HTH_CROC1"/>
    <property type="match status" value="1"/>
</dbReference>
<feature type="domain" description="HTH cro/C1-type" evidence="1">
    <location>
        <begin position="14"/>
        <end position="67"/>
    </location>
</feature>
<evidence type="ECO:0000313" key="2">
    <source>
        <dbReference type="EMBL" id="AKJ27274.1"/>
    </source>
</evidence>
<keyword evidence="3" id="KW-1185">Reference proteome</keyword>
<dbReference type="SMART" id="SM00530">
    <property type="entry name" value="HTH_XRE"/>
    <property type="match status" value="1"/>
</dbReference>
<dbReference type="STRING" id="413882.AAW51_0583"/>
<accession>A0A0G3BD38</accession>
<dbReference type="RefSeq" id="WP_053013281.1">
    <property type="nucleotide sequence ID" value="NZ_CP011371.1"/>
</dbReference>
<dbReference type="CDD" id="cd00093">
    <property type="entry name" value="HTH_XRE"/>
    <property type="match status" value="1"/>
</dbReference>